<keyword evidence="1" id="KW-0472">Membrane</keyword>
<dbReference type="Gene3D" id="3.20.180.10">
    <property type="entry name" value="PNP-oxidase-like"/>
    <property type="match status" value="1"/>
</dbReference>
<dbReference type="Pfam" id="PF10615">
    <property type="entry name" value="DUF2470"/>
    <property type="match status" value="1"/>
</dbReference>
<organism evidence="3 4">
    <name type="scientific">Claviceps pazoutovae</name>
    <dbReference type="NCBI Taxonomy" id="1649127"/>
    <lineage>
        <taxon>Eukaryota</taxon>
        <taxon>Fungi</taxon>
        <taxon>Dikarya</taxon>
        <taxon>Ascomycota</taxon>
        <taxon>Pezizomycotina</taxon>
        <taxon>Sordariomycetes</taxon>
        <taxon>Hypocreomycetidae</taxon>
        <taxon>Hypocreales</taxon>
        <taxon>Clavicipitaceae</taxon>
        <taxon>Claviceps</taxon>
    </lineage>
</organism>
<feature type="domain" description="DUF2470" evidence="2">
    <location>
        <begin position="14"/>
        <end position="86"/>
    </location>
</feature>
<accession>A0A9P7MK67</accession>
<keyword evidence="1" id="KW-0812">Transmembrane</keyword>
<dbReference type="InterPro" id="IPR037119">
    <property type="entry name" value="Haem_oxidase_HugZ-like_sf"/>
</dbReference>
<comment type="caution">
    <text evidence="3">The sequence shown here is derived from an EMBL/GenBank/DDBJ whole genome shotgun (WGS) entry which is preliminary data.</text>
</comment>
<feature type="transmembrane region" description="Helical" evidence="1">
    <location>
        <begin position="109"/>
        <end position="131"/>
    </location>
</feature>
<evidence type="ECO:0000259" key="2">
    <source>
        <dbReference type="Pfam" id="PF10615"/>
    </source>
</evidence>
<protein>
    <recommendedName>
        <fullName evidence="2">DUF2470 domain-containing protein</fullName>
    </recommendedName>
</protein>
<dbReference type="OrthoDB" id="5553410at2759"/>
<gene>
    <name evidence="3" type="ORF">E4U60_004756</name>
</gene>
<evidence type="ECO:0000313" key="3">
    <source>
        <dbReference type="EMBL" id="KAG5949498.1"/>
    </source>
</evidence>
<proteinExistence type="predicted"/>
<dbReference type="PANTHER" id="PTHR37783">
    <property type="entry name" value="MEMBRANE PROTEIN, PUTATIVE (AFU_ORTHOLOGUE AFUA_1G04315)-RELATED"/>
    <property type="match status" value="1"/>
</dbReference>
<dbReference type="EMBL" id="SRPO01000004">
    <property type="protein sequence ID" value="KAG5949498.1"/>
    <property type="molecule type" value="Genomic_DNA"/>
</dbReference>
<keyword evidence="1" id="KW-1133">Transmembrane helix</keyword>
<sequence>MTAKDGGSDEAFRDRIMAHMNQLHSRELTHYLRHYRGLTTRQSAGATLHDLTLQGMRIRARGIDHIVNFNPPLQSWTQVRQRVVEMDTVARDGLGISDIYMDRFYMPDLLGSLIMIGVGSYFISALCLPWIKPGLFLWGVLDMHFPWGAETFRWLVKMMFLPVLGIHILEPLYFDMSRLRKHGVDRGSRLWWMWIVSCFLEGFTAFKRFDRVIASRKAEKEAKKH</sequence>
<dbReference type="SUPFAM" id="SSF50475">
    <property type="entry name" value="FMN-binding split barrel"/>
    <property type="match status" value="1"/>
</dbReference>
<keyword evidence="4" id="KW-1185">Reference proteome</keyword>
<dbReference type="Proteomes" id="UP000706124">
    <property type="component" value="Unassembled WGS sequence"/>
</dbReference>
<feature type="transmembrane region" description="Helical" evidence="1">
    <location>
        <begin position="151"/>
        <end position="169"/>
    </location>
</feature>
<name>A0A9P7MK67_9HYPO</name>
<dbReference type="InterPro" id="IPR019595">
    <property type="entry name" value="DUF2470"/>
</dbReference>
<dbReference type="AlphaFoldDB" id="A0A9P7MK67"/>
<evidence type="ECO:0000256" key="1">
    <source>
        <dbReference type="SAM" id="Phobius"/>
    </source>
</evidence>
<dbReference type="PANTHER" id="PTHR37783:SF1">
    <property type="entry name" value="MEMBRANE PROTEIN, PUTATIVE (AFU_ORTHOLOGUE AFUA_1G04315)-RELATED"/>
    <property type="match status" value="1"/>
</dbReference>
<evidence type="ECO:0000313" key="4">
    <source>
        <dbReference type="Proteomes" id="UP000706124"/>
    </source>
</evidence>
<reference evidence="3 4" key="1">
    <citation type="journal article" date="2020" name="bioRxiv">
        <title>Whole genome comparisons of ergot fungi reveals the divergence and evolution of species within the genus Claviceps are the result of varying mechanisms driving genome evolution and host range expansion.</title>
        <authorList>
            <person name="Wyka S.A."/>
            <person name="Mondo S.J."/>
            <person name="Liu M."/>
            <person name="Dettman J."/>
            <person name="Nalam V."/>
            <person name="Broders K.D."/>
        </authorList>
    </citation>
    <scope>NUCLEOTIDE SEQUENCE [LARGE SCALE GENOMIC DNA]</scope>
    <source>
        <strain evidence="3 4">CCC 1485</strain>
    </source>
</reference>